<organism evidence="15 16">
    <name type="scientific">Aureibacter tunicatorum</name>
    <dbReference type="NCBI Taxonomy" id="866807"/>
    <lineage>
        <taxon>Bacteria</taxon>
        <taxon>Pseudomonadati</taxon>
        <taxon>Bacteroidota</taxon>
        <taxon>Cytophagia</taxon>
        <taxon>Cytophagales</taxon>
        <taxon>Persicobacteraceae</taxon>
        <taxon>Aureibacter</taxon>
    </lineage>
</organism>
<feature type="signal peptide" evidence="12">
    <location>
        <begin position="1"/>
        <end position="18"/>
    </location>
</feature>
<evidence type="ECO:0000313" key="15">
    <source>
        <dbReference type="EMBL" id="MDR6242038.1"/>
    </source>
</evidence>
<evidence type="ECO:0000256" key="1">
    <source>
        <dbReference type="ARBA" id="ARBA00004571"/>
    </source>
</evidence>
<dbReference type="Gene3D" id="2.170.130.10">
    <property type="entry name" value="TonB-dependent receptor, plug domain"/>
    <property type="match status" value="1"/>
</dbReference>
<keyword evidence="7 10" id="KW-0472">Membrane</keyword>
<keyword evidence="16" id="KW-1185">Reference proteome</keyword>
<comment type="similarity">
    <text evidence="10 11">Belongs to the TonB-dependent receptor family.</text>
</comment>
<dbReference type="GO" id="GO:0009279">
    <property type="term" value="C:cell outer membrane"/>
    <property type="evidence" value="ECO:0007669"/>
    <property type="project" value="UniProtKB-SubCell"/>
</dbReference>
<dbReference type="PROSITE" id="PS52016">
    <property type="entry name" value="TONB_DEPENDENT_REC_3"/>
    <property type="match status" value="1"/>
</dbReference>
<keyword evidence="6 11" id="KW-0798">TonB box</keyword>
<keyword evidence="8 15" id="KW-0675">Receptor</keyword>
<dbReference type="PANTHER" id="PTHR30069:SF29">
    <property type="entry name" value="HEMOGLOBIN AND HEMOGLOBIN-HAPTOGLOBIN-BINDING PROTEIN 1-RELATED"/>
    <property type="match status" value="1"/>
</dbReference>
<dbReference type="Pfam" id="PF00593">
    <property type="entry name" value="TonB_dep_Rec_b-barrel"/>
    <property type="match status" value="1"/>
</dbReference>
<dbReference type="GO" id="GO:0044718">
    <property type="term" value="P:siderophore transmembrane transport"/>
    <property type="evidence" value="ECO:0007669"/>
    <property type="project" value="TreeGrafter"/>
</dbReference>
<keyword evidence="4 10" id="KW-0812">Transmembrane</keyword>
<dbReference type="SUPFAM" id="SSF56935">
    <property type="entry name" value="Porins"/>
    <property type="match status" value="1"/>
</dbReference>
<dbReference type="InterPro" id="IPR037066">
    <property type="entry name" value="Plug_dom_sf"/>
</dbReference>
<accession>A0AAE4BVU0</accession>
<dbReference type="GO" id="GO:0015344">
    <property type="term" value="F:siderophore uptake transmembrane transporter activity"/>
    <property type="evidence" value="ECO:0007669"/>
    <property type="project" value="TreeGrafter"/>
</dbReference>
<dbReference type="EMBL" id="JAVDQD010000016">
    <property type="protein sequence ID" value="MDR6242038.1"/>
    <property type="molecule type" value="Genomic_DNA"/>
</dbReference>
<evidence type="ECO:0000256" key="10">
    <source>
        <dbReference type="PROSITE-ProRule" id="PRU01360"/>
    </source>
</evidence>
<evidence type="ECO:0000256" key="7">
    <source>
        <dbReference type="ARBA" id="ARBA00023136"/>
    </source>
</evidence>
<keyword evidence="3 10" id="KW-1134">Transmembrane beta strand</keyword>
<feature type="domain" description="TonB-dependent receptor-like beta-barrel" evidence="13">
    <location>
        <begin position="308"/>
        <end position="700"/>
    </location>
</feature>
<keyword evidence="9 10" id="KW-0998">Cell outer membrane</keyword>
<dbReference type="Proteomes" id="UP001185092">
    <property type="component" value="Unassembled WGS sequence"/>
</dbReference>
<comment type="caution">
    <text evidence="15">The sequence shown here is derived from an EMBL/GenBank/DDBJ whole genome shotgun (WGS) entry which is preliminary data.</text>
</comment>
<evidence type="ECO:0000256" key="8">
    <source>
        <dbReference type="ARBA" id="ARBA00023170"/>
    </source>
</evidence>
<evidence type="ECO:0000259" key="13">
    <source>
        <dbReference type="Pfam" id="PF00593"/>
    </source>
</evidence>
<dbReference type="Pfam" id="PF07715">
    <property type="entry name" value="Plug"/>
    <property type="match status" value="1"/>
</dbReference>
<sequence>MRVFLTVVMAFACFMAFAQSEKEIIILNLMSKEPIAEASLVDKDQKIVAVSESNGKIVGDFSGVYHVFAMGYDIQKYQTSETTIDTVFLKVKSYDFDEIVVTGQMRPTSVRESLYKVDVIGIDQMQSRGAVNLTDILANEMNARIVHDNILGSNLILQGIAGENVKILLDGVPQLSGAGGGFDLSQVNLHNAEKVEIVHGPQSVQYGTSALAGTVNIISKTLEEEKWQGGLSAYYESVGQYNADIALGRQWKKWNINLGGGRNEFTGYASPMVTEARRMNWNPKVQYLGNAKIFRDYNKLRVGFIQHFFHESNTSKGAPDPSTGGRTANDHLTTSLRMTSGVFANGEIGKNWYLNILNSYQIYSRNTASYLVNLNDESSKKRSEAEDEFALVNARGSVTRSQLLEDRLNVLLGYDYSMQSASGERIDKERDDLRNLGVFTSVNAKIGENVETQLGLRYEYNNTYDADIIKIGGVHLPLIPSLNIKWNMGSKDHFFRFSMAKGFRVPSMRELYYDFQDANHDITGNRDLGAEVSDNFILSGSYVLVQEESRKASINPFIYYNRIHDKIESVYKPSDAPVGRTYENIPYFQTQGVNINVSWEENNQWSATVGSGLLGRTGTDASDQFFWSPELSLQSWYRLKLLQTKFSLYYKYNGALAQFELDEEKGLVDRTLGDYHFLDVSATRAFFHESLIVTLGCKNVMNVTDVEQTGEGSKGLTARTGSNSELPIAWGRTAFLKLTYNINQ</sequence>
<proteinExistence type="inferred from homology"/>
<evidence type="ECO:0000256" key="12">
    <source>
        <dbReference type="SAM" id="SignalP"/>
    </source>
</evidence>
<reference evidence="15" key="1">
    <citation type="submission" date="2023-07" db="EMBL/GenBank/DDBJ databases">
        <title>Genomic Encyclopedia of Type Strains, Phase IV (KMG-IV): sequencing the most valuable type-strain genomes for metagenomic binning, comparative biology and taxonomic classification.</title>
        <authorList>
            <person name="Goeker M."/>
        </authorList>
    </citation>
    <scope>NUCLEOTIDE SEQUENCE</scope>
    <source>
        <strain evidence="15">DSM 26174</strain>
    </source>
</reference>
<feature type="chain" id="PRO_5042286987" evidence="12">
    <location>
        <begin position="19"/>
        <end position="744"/>
    </location>
</feature>
<protein>
    <submittedName>
        <fullName evidence="15">Outer membrane receptor for ferrienterochelin and colicins</fullName>
    </submittedName>
</protein>
<dbReference type="RefSeq" id="WP_309943357.1">
    <property type="nucleotide sequence ID" value="NZ_AP025307.1"/>
</dbReference>
<evidence type="ECO:0000256" key="3">
    <source>
        <dbReference type="ARBA" id="ARBA00022452"/>
    </source>
</evidence>
<evidence type="ECO:0000256" key="6">
    <source>
        <dbReference type="ARBA" id="ARBA00023077"/>
    </source>
</evidence>
<evidence type="ECO:0000259" key="14">
    <source>
        <dbReference type="Pfam" id="PF07715"/>
    </source>
</evidence>
<comment type="subcellular location">
    <subcellularLocation>
        <location evidence="1 10">Cell outer membrane</location>
        <topology evidence="1 10">Multi-pass membrane protein</topology>
    </subcellularLocation>
</comment>
<evidence type="ECO:0000256" key="11">
    <source>
        <dbReference type="RuleBase" id="RU003357"/>
    </source>
</evidence>
<evidence type="ECO:0000256" key="5">
    <source>
        <dbReference type="ARBA" id="ARBA00022729"/>
    </source>
</evidence>
<evidence type="ECO:0000256" key="9">
    <source>
        <dbReference type="ARBA" id="ARBA00023237"/>
    </source>
</evidence>
<keyword evidence="2 10" id="KW-0813">Transport</keyword>
<dbReference type="InterPro" id="IPR039426">
    <property type="entry name" value="TonB-dep_rcpt-like"/>
</dbReference>
<dbReference type="AlphaFoldDB" id="A0AAE4BVU0"/>
<evidence type="ECO:0000313" key="16">
    <source>
        <dbReference type="Proteomes" id="UP001185092"/>
    </source>
</evidence>
<gene>
    <name evidence="15" type="ORF">HNQ88_005125</name>
</gene>
<evidence type="ECO:0000256" key="2">
    <source>
        <dbReference type="ARBA" id="ARBA00022448"/>
    </source>
</evidence>
<feature type="domain" description="TonB-dependent receptor plug" evidence="14">
    <location>
        <begin position="110"/>
        <end position="214"/>
    </location>
</feature>
<evidence type="ECO:0000256" key="4">
    <source>
        <dbReference type="ARBA" id="ARBA00022692"/>
    </source>
</evidence>
<dbReference type="InterPro" id="IPR036942">
    <property type="entry name" value="Beta-barrel_TonB_sf"/>
</dbReference>
<dbReference type="Gene3D" id="2.40.170.20">
    <property type="entry name" value="TonB-dependent receptor, beta-barrel domain"/>
    <property type="match status" value="1"/>
</dbReference>
<dbReference type="InterPro" id="IPR000531">
    <property type="entry name" value="Beta-barrel_TonB"/>
</dbReference>
<name>A0AAE4BVU0_9BACT</name>
<dbReference type="InterPro" id="IPR012910">
    <property type="entry name" value="Plug_dom"/>
</dbReference>
<dbReference type="PANTHER" id="PTHR30069">
    <property type="entry name" value="TONB-DEPENDENT OUTER MEMBRANE RECEPTOR"/>
    <property type="match status" value="1"/>
</dbReference>
<keyword evidence="5 12" id="KW-0732">Signal</keyword>